<dbReference type="EMBL" id="CM001749">
    <property type="protein sequence ID" value="KJB66398.1"/>
    <property type="molecule type" value="Genomic_DNA"/>
</dbReference>
<organism evidence="1 2">
    <name type="scientific">Gossypium raimondii</name>
    <name type="common">Peruvian cotton</name>
    <name type="synonym">Gossypium klotzschianum subsp. raimondii</name>
    <dbReference type="NCBI Taxonomy" id="29730"/>
    <lineage>
        <taxon>Eukaryota</taxon>
        <taxon>Viridiplantae</taxon>
        <taxon>Streptophyta</taxon>
        <taxon>Embryophyta</taxon>
        <taxon>Tracheophyta</taxon>
        <taxon>Spermatophyta</taxon>
        <taxon>Magnoliopsida</taxon>
        <taxon>eudicotyledons</taxon>
        <taxon>Gunneridae</taxon>
        <taxon>Pentapetalae</taxon>
        <taxon>rosids</taxon>
        <taxon>malvids</taxon>
        <taxon>Malvales</taxon>
        <taxon>Malvaceae</taxon>
        <taxon>Malvoideae</taxon>
        <taxon>Gossypium</taxon>
    </lineage>
</organism>
<dbReference type="eggNOG" id="KOG1075">
    <property type="taxonomic scope" value="Eukaryota"/>
</dbReference>
<dbReference type="Gramene" id="KJB66398">
    <property type="protein sequence ID" value="KJB66398"/>
    <property type="gene ID" value="B456_010G155700"/>
</dbReference>
<evidence type="ECO:0000313" key="2">
    <source>
        <dbReference type="Proteomes" id="UP000032304"/>
    </source>
</evidence>
<dbReference type="PANTHER" id="PTHR31286">
    <property type="entry name" value="GLYCINE-RICH CELL WALL STRUCTURAL PROTEIN 1.8-LIKE"/>
    <property type="match status" value="1"/>
</dbReference>
<gene>
    <name evidence="1" type="ORF">B456_010G155700</name>
</gene>
<dbReference type="OMA" id="ESAVVWI"/>
<accession>A0A0D2SSJ9</accession>
<dbReference type="AlphaFoldDB" id="A0A0D2SSJ9"/>
<dbReference type="InterPro" id="IPR040256">
    <property type="entry name" value="At4g02000-like"/>
</dbReference>
<keyword evidence="2" id="KW-1185">Reference proteome</keyword>
<dbReference type="Proteomes" id="UP000032304">
    <property type="component" value="Chromosome 10"/>
</dbReference>
<sequence>MKQDFALTEGDVITEVVEGVPLITFFDRVQDFIERRMSRTVIVKMLGGRIGFNASLNKISLLWSPRCPIQLMDLKNDFFLVRGMYYSNYLFRVIGQTVGLVVKLDVHTDCARRGYLARLAVCIDLRKSLVSKVKINDSLQRVEYESLPNICFKCGHYGHGVDLCTGVKSTNFEKIGSGVGYARGRVSTLVTPKIGTELIV</sequence>
<evidence type="ECO:0000313" key="1">
    <source>
        <dbReference type="EMBL" id="KJB66398.1"/>
    </source>
</evidence>
<protein>
    <submittedName>
        <fullName evidence="1">Uncharacterized protein</fullName>
    </submittedName>
</protein>
<name>A0A0D2SSJ9_GOSRA</name>
<dbReference type="PANTHER" id="PTHR31286:SF99">
    <property type="entry name" value="DUF4283 DOMAIN-CONTAINING PROTEIN"/>
    <property type="match status" value="1"/>
</dbReference>
<dbReference type="STRING" id="29730.A0A0D2SSJ9"/>
<reference evidence="1 2" key="1">
    <citation type="journal article" date="2012" name="Nature">
        <title>Repeated polyploidization of Gossypium genomes and the evolution of spinnable cotton fibres.</title>
        <authorList>
            <person name="Paterson A.H."/>
            <person name="Wendel J.F."/>
            <person name="Gundlach H."/>
            <person name="Guo H."/>
            <person name="Jenkins J."/>
            <person name="Jin D."/>
            <person name="Llewellyn D."/>
            <person name="Showmaker K.C."/>
            <person name="Shu S."/>
            <person name="Udall J."/>
            <person name="Yoo M.J."/>
            <person name="Byers R."/>
            <person name="Chen W."/>
            <person name="Doron-Faigenboim A."/>
            <person name="Duke M.V."/>
            <person name="Gong L."/>
            <person name="Grimwood J."/>
            <person name="Grover C."/>
            <person name="Grupp K."/>
            <person name="Hu G."/>
            <person name="Lee T.H."/>
            <person name="Li J."/>
            <person name="Lin L."/>
            <person name="Liu T."/>
            <person name="Marler B.S."/>
            <person name="Page J.T."/>
            <person name="Roberts A.W."/>
            <person name="Romanel E."/>
            <person name="Sanders W.S."/>
            <person name="Szadkowski E."/>
            <person name="Tan X."/>
            <person name="Tang H."/>
            <person name="Xu C."/>
            <person name="Wang J."/>
            <person name="Wang Z."/>
            <person name="Zhang D."/>
            <person name="Zhang L."/>
            <person name="Ashrafi H."/>
            <person name="Bedon F."/>
            <person name="Bowers J.E."/>
            <person name="Brubaker C.L."/>
            <person name="Chee P.W."/>
            <person name="Das S."/>
            <person name="Gingle A.R."/>
            <person name="Haigler C.H."/>
            <person name="Harker D."/>
            <person name="Hoffmann L.V."/>
            <person name="Hovav R."/>
            <person name="Jones D.C."/>
            <person name="Lemke C."/>
            <person name="Mansoor S."/>
            <person name="ur Rahman M."/>
            <person name="Rainville L.N."/>
            <person name="Rambani A."/>
            <person name="Reddy U.K."/>
            <person name="Rong J.K."/>
            <person name="Saranga Y."/>
            <person name="Scheffler B.E."/>
            <person name="Scheffler J.A."/>
            <person name="Stelly D.M."/>
            <person name="Triplett B.A."/>
            <person name="Van Deynze A."/>
            <person name="Vaslin M.F."/>
            <person name="Waghmare V.N."/>
            <person name="Walford S.A."/>
            <person name="Wright R.J."/>
            <person name="Zaki E.A."/>
            <person name="Zhang T."/>
            <person name="Dennis E.S."/>
            <person name="Mayer K.F."/>
            <person name="Peterson D.G."/>
            <person name="Rokhsar D.S."/>
            <person name="Wang X."/>
            <person name="Schmutz J."/>
        </authorList>
    </citation>
    <scope>NUCLEOTIDE SEQUENCE [LARGE SCALE GENOMIC DNA]</scope>
</reference>
<proteinExistence type="predicted"/>